<accession>A0A8J3GUS1</accession>
<dbReference type="CDD" id="cd02209">
    <property type="entry name" value="cupin_XRE_C"/>
    <property type="match status" value="1"/>
</dbReference>
<dbReference type="InterPro" id="IPR050807">
    <property type="entry name" value="TransReg_Diox_bact_type"/>
</dbReference>
<feature type="domain" description="HTH cro/C1-type" evidence="2">
    <location>
        <begin position="24"/>
        <end position="78"/>
    </location>
</feature>
<dbReference type="InterPro" id="IPR001387">
    <property type="entry name" value="Cro/C1-type_HTH"/>
</dbReference>
<dbReference type="GO" id="GO:0005829">
    <property type="term" value="C:cytosol"/>
    <property type="evidence" value="ECO:0007669"/>
    <property type="project" value="TreeGrafter"/>
</dbReference>
<dbReference type="Pfam" id="PF01381">
    <property type="entry name" value="HTH_3"/>
    <property type="match status" value="1"/>
</dbReference>
<protein>
    <submittedName>
        <fullName evidence="3">XRE family transcriptional regulator</fullName>
    </submittedName>
</protein>
<evidence type="ECO:0000313" key="4">
    <source>
        <dbReference type="Proteomes" id="UP000626220"/>
    </source>
</evidence>
<dbReference type="CDD" id="cd00093">
    <property type="entry name" value="HTH_XRE"/>
    <property type="match status" value="1"/>
</dbReference>
<keyword evidence="4" id="KW-1185">Reference proteome</keyword>
<dbReference type="PROSITE" id="PS50943">
    <property type="entry name" value="HTH_CROC1"/>
    <property type="match status" value="1"/>
</dbReference>
<reference evidence="3" key="2">
    <citation type="submission" date="2020-09" db="EMBL/GenBank/DDBJ databases">
        <authorList>
            <person name="Sun Q."/>
            <person name="Kim S."/>
        </authorList>
    </citation>
    <scope>NUCLEOTIDE SEQUENCE</scope>
    <source>
        <strain evidence="3">KCTC 42650</strain>
    </source>
</reference>
<dbReference type="AlphaFoldDB" id="A0A8J3GUS1"/>
<organism evidence="3 4">
    <name type="scientific">Seohaeicola zhoushanensis</name>
    <dbReference type="NCBI Taxonomy" id="1569283"/>
    <lineage>
        <taxon>Bacteria</taxon>
        <taxon>Pseudomonadati</taxon>
        <taxon>Pseudomonadota</taxon>
        <taxon>Alphaproteobacteria</taxon>
        <taxon>Rhodobacterales</taxon>
        <taxon>Roseobacteraceae</taxon>
        <taxon>Seohaeicola</taxon>
    </lineage>
</organism>
<name>A0A8J3GUS1_9RHOB</name>
<dbReference type="SUPFAM" id="SSF51182">
    <property type="entry name" value="RmlC-like cupins"/>
    <property type="match status" value="1"/>
</dbReference>
<dbReference type="Gene3D" id="2.60.120.10">
    <property type="entry name" value="Jelly Rolls"/>
    <property type="match status" value="1"/>
</dbReference>
<proteinExistence type="predicted"/>
<evidence type="ECO:0000313" key="3">
    <source>
        <dbReference type="EMBL" id="GHF37281.1"/>
    </source>
</evidence>
<dbReference type="SUPFAM" id="SSF47413">
    <property type="entry name" value="lambda repressor-like DNA-binding domains"/>
    <property type="match status" value="1"/>
</dbReference>
<gene>
    <name evidence="3" type="ORF">GCM10017056_06470</name>
</gene>
<dbReference type="InterPro" id="IPR011051">
    <property type="entry name" value="RmlC_Cupin_sf"/>
</dbReference>
<dbReference type="PANTHER" id="PTHR46797">
    <property type="entry name" value="HTH-TYPE TRANSCRIPTIONAL REGULATOR"/>
    <property type="match status" value="1"/>
</dbReference>
<dbReference type="SMART" id="SM00530">
    <property type="entry name" value="HTH_XRE"/>
    <property type="match status" value="1"/>
</dbReference>
<dbReference type="EMBL" id="BNCJ01000001">
    <property type="protein sequence ID" value="GHF37281.1"/>
    <property type="molecule type" value="Genomic_DNA"/>
</dbReference>
<dbReference type="GO" id="GO:0003677">
    <property type="term" value="F:DNA binding"/>
    <property type="evidence" value="ECO:0007669"/>
    <property type="project" value="UniProtKB-KW"/>
</dbReference>
<dbReference type="PANTHER" id="PTHR46797:SF20">
    <property type="entry name" value="BLR4304 PROTEIN"/>
    <property type="match status" value="1"/>
</dbReference>
<sequence>MGKWHPQTDERAPMSYKSEVGKRLRSLRKADQMTLAELAERADVSVSTISKIENGALSPTLDVILKLCDGLGVKIGDLVTGGETGNARLSTPNSRFSPYFKGDGALISTSNYDYLYLCPEVKNKFIVPIIARVKARDIQSFGELFHHGGEEFLYVLEGQVEVHSEFYEPVILNKGDGVYLDSAMGHGYLSTGDGEAEVLCICTEPQVQSI</sequence>
<comment type="caution">
    <text evidence="3">The sequence shown here is derived from an EMBL/GenBank/DDBJ whole genome shotgun (WGS) entry which is preliminary data.</text>
</comment>
<dbReference type="InterPro" id="IPR014710">
    <property type="entry name" value="RmlC-like_jellyroll"/>
</dbReference>
<dbReference type="GO" id="GO:0003700">
    <property type="term" value="F:DNA-binding transcription factor activity"/>
    <property type="evidence" value="ECO:0007669"/>
    <property type="project" value="TreeGrafter"/>
</dbReference>
<evidence type="ECO:0000256" key="1">
    <source>
        <dbReference type="ARBA" id="ARBA00023125"/>
    </source>
</evidence>
<dbReference type="Gene3D" id="1.10.260.40">
    <property type="entry name" value="lambda repressor-like DNA-binding domains"/>
    <property type="match status" value="1"/>
</dbReference>
<dbReference type="InterPro" id="IPR013096">
    <property type="entry name" value="Cupin_2"/>
</dbReference>
<dbReference type="Proteomes" id="UP000626220">
    <property type="component" value="Unassembled WGS sequence"/>
</dbReference>
<evidence type="ECO:0000259" key="2">
    <source>
        <dbReference type="PROSITE" id="PS50943"/>
    </source>
</evidence>
<dbReference type="InterPro" id="IPR010982">
    <property type="entry name" value="Lambda_DNA-bd_dom_sf"/>
</dbReference>
<dbReference type="Pfam" id="PF07883">
    <property type="entry name" value="Cupin_2"/>
    <property type="match status" value="1"/>
</dbReference>
<reference evidence="3" key="1">
    <citation type="journal article" date="2014" name="Int. J. Syst. Evol. Microbiol.">
        <title>Complete genome sequence of Corynebacterium casei LMG S-19264T (=DSM 44701T), isolated from a smear-ripened cheese.</title>
        <authorList>
            <consortium name="US DOE Joint Genome Institute (JGI-PGF)"/>
            <person name="Walter F."/>
            <person name="Albersmeier A."/>
            <person name="Kalinowski J."/>
            <person name="Ruckert C."/>
        </authorList>
    </citation>
    <scope>NUCLEOTIDE SEQUENCE</scope>
    <source>
        <strain evidence="3">KCTC 42650</strain>
    </source>
</reference>
<keyword evidence="1" id="KW-0238">DNA-binding</keyword>